<proteinExistence type="predicted"/>
<protein>
    <recommendedName>
        <fullName evidence="1">Teneurin-1-4-like galactose-binding domain-containing protein</fullName>
    </recommendedName>
</protein>
<sequence length="203" mass="23183">MQDQYFLEFVQFLDEGLWYISIYNDGNNSQEVVYSSFITESASNNDICSFLWLNLLASFANSNAISLPPIPTWAGIQCRMQLFSNGSSWNLYYEDIAVNIPNTLDLKAQGIKVYLNQNKAINIYNMEKWKQTCENLNPRNPNSKLWNLAKQIDRVQPQTEKTNMIKNTDGTPATNDKIAANLLGNSYQISSRIKVEKGPKDYS</sequence>
<evidence type="ECO:0000259" key="1">
    <source>
        <dbReference type="Pfam" id="PF23093"/>
    </source>
</evidence>
<dbReference type="InterPro" id="IPR057629">
    <property type="entry name" value="Teneurin1-4_GBD"/>
</dbReference>
<dbReference type="Proteomes" id="UP001235939">
    <property type="component" value="Chromosome 09"/>
</dbReference>
<organism evidence="2 3">
    <name type="scientific">Cordylochernes scorpioides</name>
    <dbReference type="NCBI Taxonomy" id="51811"/>
    <lineage>
        <taxon>Eukaryota</taxon>
        <taxon>Metazoa</taxon>
        <taxon>Ecdysozoa</taxon>
        <taxon>Arthropoda</taxon>
        <taxon>Chelicerata</taxon>
        <taxon>Arachnida</taxon>
        <taxon>Pseudoscorpiones</taxon>
        <taxon>Cheliferoidea</taxon>
        <taxon>Chernetidae</taxon>
        <taxon>Cordylochernes</taxon>
    </lineage>
</organism>
<gene>
    <name evidence="2" type="ORF">LAZ67_9000762</name>
</gene>
<dbReference type="Pfam" id="PF23093">
    <property type="entry name" value="GBD_Tenm3"/>
    <property type="match status" value="1"/>
</dbReference>
<evidence type="ECO:0000313" key="2">
    <source>
        <dbReference type="EMBL" id="UYV71858.1"/>
    </source>
</evidence>
<reference evidence="2 3" key="1">
    <citation type="submission" date="2022-01" db="EMBL/GenBank/DDBJ databases">
        <title>A chromosomal length assembly of Cordylochernes scorpioides.</title>
        <authorList>
            <person name="Zeh D."/>
            <person name="Zeh J."/>
        </authorList>
    </citation>
    <scope>NUCLEOTIDE SEQUENCE [LARGE SCALE GENOMIC DNA]</scope>
    <source>
        <strain evidence="2">IN4F17</strain>
        <tissue evidence="2">Whole Body</tissue>
    </source>
</reference>
<feature type="domain" description="Teneurin-1-4-like galactose-binding" evidence="1">
    <location>
        <begin position="7"/>
        <end position="37"/>
    </location>
</feature>
<evidence type="ECO:0000313" key="3">
    <source>
        <dbReference type="Proteomes" id="UP001235939"/>
    </source>
</evidence>
<accession>A0ABY6KT69</accession>
<dbReference type="EMBL" id="CP092871">
    <property type="protein sequence ID" value="UYV71858.1"/>
    <property type="molecule type" value="Genomic_DNA"/>
</dbReference>
<keyword evidence="3" id="KW-1185">Reference proteome</keyword>
<name>A0ABY6KT69_9ARAC</name>